<reference evidence="2 3" key="1">
    <citation type="submission" date="2016-10" db="EMBL/GenBank/DDBJ databases">
        <title>Genome sequence of the basidiomycete white-rot fungus Trametes pubescens.</title>
        <authorList>
            <person name="Makela M.R."/>
            <person name="Granchi Z."/>
            <person name="Peng M."/>
            <person name="De Vries R.P."/>
            <person name="Grigoriev I."/>
            <person name="Riley R."/>
            <person name="Hilden K."/>
        </authorList>
    </citation>
    <scope>NUCLEOTIDE SEQUENCE [LARGE SCALE GENOMIC DNA]</scope>
    <source>
        <strain evidence="2 3">FBCC735</strain>
    </source>
</reference>
<keyword evidence="3" id="KW-1185">Reference proteome</keyword>
<evidence type="ECO:0000256" key="1">
    <source>
        <dbReference type="SAM" id="MobiDB-lite"/>
    </source>
</evidence>
<name>A0A1M2VQD9_TRAPU</name>
<comment type="caution">
    <text evidence="2">The sequence shown here is derived from an EMBL/GenBank/DDBJ whole genome shotgun (WGS) entry which is preliminary data.</text>
</comment>
<feature type="region of interest" description="Disordered" evidence="1">
    <location>
        <begin position="18"/>
        <end position="53"/>
    </location>
</feature>
<dbReference type="Proteomes" id="UP000184267">
    <property type="component" value="Unassembled WGS sequence"/>
</dbReference>
<evidence type="ECO:0000313" key="2">
    <source>
        <dbReference type="EMBL" id="OJT09770.1"/>
    </source>
</evidence>
<sequence>MAGARNMAQGVIRTSLSGMHHVDATRPSLPSEGSVVEYGGARPMRKSEVGSGL</sequence>
<accession>A0A1M2VQD9</accession>
<protein>
    <submittedName>
        <fullName evidence="2">Uncharacterized protein</fullName>
    </submittedName>
</protein>
<gene>
    <name evidence="2" type="ORF">TRAPUB_13729</name>
</gene>
<proteinExistence type="predicted"/>
<dbReference type="EMBL" id="MNAD01000879">
    <property type="protein sequence ID" value="OJT09770.1"/>
    <property type="molecule type" value="Genomic_DNA"/>
</dbReference>
<organism evidence="2 3">
    <name type="scientific">Trametes pubescens</name>
    <name type="common">White-rot fungus</name>
    <dbReference type="NCBI Taxonomy" id="154538"/>
    <lineage>
        <taxon>Eukaryota</taxon>
        <taxon>Fungi</taxon>
        <taxon>Dikarya</taxon>
        <taxon>Basidiomycota</taxon>
        <taxon>Agaricomycotina</taxon>
        <taxon>Agaricomycetes</taxon>
        <taxon>Polyporales</taxon>
        <taxon>Polyporaceae</taxon>
        <taxon>Trametes</taxon>
    </lineage>
</organism>
<dbReference type="AlphaFoldDB" id="A0A1M2VQD9"/>
<evidence type="ECO:0000313" key="3">
    <source>
        <dbReference type="Proteomes" id="UP000184267"/>
    </source>
</evidence>